<organism evidence="6 7">
    <name type="scientific">Vibrio splendidus</name>
    <dbReference type="NCBI Taxonomy" id="29497"/>
    <lineage>
        <taxon>Bacteria</taxon>
        <taxon>Pseudomonadati</taxon>
        <taxon>Pseudomonadota</taxon>
        <taxon>Gammaproteobacteria</taxon>
        <taxon>Vibrionales</taxon>
        <taxon>Vibrionaceae</taxon>
        <taxon>Vibrio</taxon>
    </lineage>
</organism>
<evidence type="ECO:0000256" key="2">
    <source>
        <dbReference type="ARBA" id="ARBA00023015"/>
    </source>
</evidence>
<dbReference type="Pfam" id="PF00126">
    <property type="entry name" value="HTH_1"/>
    <property type="match status" value="1"/>
</dbReference>
<dbReference type="Proteomes" id="UP000235330">
    <property type="component" value="Unassembled WGS sequence"/>
</dbReference>
<comment type="caution">
    <text evidence="6">The sequence shown here is derived from an EMBL/GenBank/DDBJ whole genome shotgun (WGS) entry which is preliminary data.</text>
</comment>
<dbReference type="Gene3D" id="1.10.10.10">
    <property type="entry name" value="Winged helix-like DNA-binding domain superfamily/Winged helix DNA-binding domain"/>
    <property type="match status" value="1"/>
</dbReference>
<dbReference type="InterPro" id="IPR000847">
    <property type="entry name" value="LysR_HTH_N"/>
</dbReference>
<proteinExistence type="inferred from homology"/>
<dbReference type="InterPro" id="IPR036390">
    <property type="entry name" value="WH_DNA-bd_sf"/>
</dbReference>
<keyword evidence="2" id="KW-0805">Transcription regulation</keyword>
<evidence type="ECO:0000256" key="1">
    <source>
        <dbReference type="ARBA" id="ARBA00009437"/>
    </source>
</evidence>
<evidence type="ECO:0000256" key="4">
    <source>
        <dbReference type="ARBA" id="ARBA00023163"/>
    </source>
</evidence>
<protein>
    <submittedName>
        <fullName evidence="6">LysR family transcriptional regulator</fullName>
    </submittedName>
</protein>
<dbReference type="GO" id="GO:0003677">
    <property type="term" value="F:DNA binding"/>
    <property type="evidence" value="ECO:0007669"/>
    <property type="project" value="UniProtKB-KW"/>
</dbReference>
<evidence type="ECO:0000259" key="5">
    <source>
        <dbReference type="PROSITE" id="PS50931"/>
    </source>
</evidence>
<keyword evidence="4" id="KW-0804">Transcription</keyword>
<name>A0A2N7F906_VIBSP</name>
<dbReference type="GO" id="GO:0003700">
    <property type="term" value="F:DNA-binding transcription factor activity"/>
    <property type="evidence" value="ECO:0007669"/>
    <property type="project" value="InterPro"/>
</dbReference>
<gene>
    <name evidence="6" type="ORF">BCU17_22850</name>
</gene>
<dbReference type="SUPFAM" id="SSF46785">
    <property type="entry name" value="Winged helix' DNA-binding domain"/>
    <property type="match status" value="1"/>
</dbReference>
<evidence type="ECO:0000256" key="3">
    <source>
        <dbReference type="ARBA" id="ARBA00023125"/>
    </source>
</evidence>
<evidence type="ECO:0000313" key="7">
    <source>
        <dbReference type="Proteomes" id="UP000235330"/>
    </source>
</evidence>
<accession>A0A2N7F906</accession>
<dbReference type="InterPro" id="IPR005119">
    <property type="entry name" value="LysR_subst-bd"/>
</dbReference>
<dbReference type="PANTHER" id="PTHR30118:SF14">
    <property type="entry name" value="LYSR FAMILY TRANSCRIPTIONAL REGULATOR"/>
    <property type="match status" value="1"/>
</dbReference>
<sequence length="309" mass="34934">MAKDLFSSLDLNLLRTFLIVYQEKNTRKAAERLFVSQPAVSQALQKLRHHFNDDLFVKVHGGLQPTSFSEQLINEITPHFDGLMTAVNASNRFNPSEIDYPLKIALSPVVLACLSGTLYRELMRQAPNSKLELVSWSTSSCDDIQKGEVLLGVAYELPFTSKEIYVKKLVEITGRLFVRKDHPIKQASVSPEELAGYEIASMISPGWNDNFSHAANILESRSIPHSIGFRSEILMAIIDVVANSDMYMPHSNLFPVDNYPTLRAIDINLDTKHKNISVYSHIHTKNRNNPLISWLFDVIKDALLQQINK</sequence>
<evidence type="ECO:0000313" key="6">
    <source>
        <dbReference type="EMBL" id="PMJ63318.1"/>
    </source>
</evidence>
<dbReference type="InterPro" id="IPR036388">
    <property type="entry name" value="WH-like_DNA-bd_sf"/>
</dbReference>
<feature type="domain" description="HTH lysR-type" evidence="5">
    <location>
        <begin position="9"/>
        <end position="66"/>
    </location>
</feature>
<dbReference type="PANTHER" id="PTHR30118">
    <property type="entry name" value="HTH-TYPE TRANSCRIPTIONAL REGULATOR LEUO-RELATED"/>
    <property type="match status" value="1"/>
</dbReference>
<dbReference type="InterPro" id="IPR050389">
    <property type="entry name" value="LysR-type_TF"/>
</dbReference>
<dbReference type="RefSeq" id="WP_102516908.1">
    <property type="nucleotide sequence ID" value="NZ_CAWNSM010000040.1"/>
</dbReference>
<dbReference type="SUPFAM" id="SSF53850">
    <property type="entry name" value="Periplasmic binding protein-like II"/>
    <property type="match status" value="1"/>
</dbReference>
<dbReference type="Gene3D" id="3.40.190.10">
    <property type="entry name" value="Periplasmic binding protein-like II"/>
    <property type="match status" value="2"/>
</dbReference>
<dbReference type="PROSITE" id="PS50931">
    <property type="entry name" value="HTH_LYSR"/>
    <property type="match status" value="1"/>
</dbReference>
<reference evidence="7" key="1">
    <citation type="submission" date="2016-07" db="EMBL/GenBank/DDBJ databases">
        <title>Nontailed viruses are major unrecognized killers of bacteria in the ocean.</title>
        <authorList>
            <person name="Kauffman K."/>
            <person name="Hussain F."/>
            <person name="Yang J."/>
            <person name="Arevalo P."/>
            <person name="Brown J."/>
            <person name="Cutler M."/>
            <person name="Kelly L."/>
            <person name="Polz M.F."/>
        </authorList>
    </citation>
    <scope>NUCLEOTIDE SEQUENCE [LARGE SCALE GENOMIC DNA]</scope>
    <source>
        <strain evidence="7">10N.261.55.E11</strain>
    </source>
</reference>
<dbReference type="PRINTS" id="PR00039">
    <property type="entry name" value="HTHLYSR"/>
</dbReference>
<dbReference type="Pfam" id="PF03466">
    <property type="entry name" value="LysR_substrate"/>
    <property type="match status" value="1"/>
</dbReference>
<comment type="similarity">
    <text evidence="1">Belongs to the LysR transcriptional regulatory family.</text>
</comment>
<keyword evidence="3" id="KW-0238">DNA-binding</keyword>
<dbReference type="AlphaFoldDB" id="A0A2N7F906"/>
<dbReference type="EMBL" id="MCWU01000040">
    <property type="protein sequence ID" value="PMJ63318.1"/>
    <property type="molecule type" value="Genomic_DNA"/>
</dbReference>